<dbReference type="EMBL" id="PVTF01000011">
    <property type="protein sequence ID" value="PRY36819.1"/>
    <property type="molecule type" value="Genomic_DNA"/>
</dbReference>
<dbReference type="OrthoDB" id="4039341at2"/>
<comment type="caution">
    <text evidence="1">The sequence shown here is derived from an EMBL/GenBank/DDBJ whole genome shotgun (WGS) entry which is preliminary data.</text>
</comment>
<dbReference type="RefSeq" id="WP_106192494.1">
    <property type="nucleotide sequence ID" value="NZ_PVTF01000011.1"/>
</dbReference>
<dbReference type="InterPro" id="IPR045780">
    <property type="entry name" value="DUF6206"/>
</dbReference>
<dbReference type="Proteomes" id="UP000239494">
    <property type="component" value="Unassembled WGS sequence"/>
</dbReference>
<accession>A0A2T0STS9</accession>
<proteinExistence type="predicted"/>
<reference evidence="1 2" key="1">
    <citation type="submission" date="2018-03" db="EMBL/GenBank/DDBJ databases">
        <title>Genomic Encyclopedia of Archaeal and Bacterial Type Strains, Phase II (KMG-II): from individual species to whole genera.</title>
        <authorList>
            <person name="Goeker M."/>
        </authorList>
    </citation>
    <scope>NUCLEOTIDE SEQUENCE [LARGE SCALE GENOMIC DNA]</scope>
    <source>
        <strain evidence="1 2">DSM 44720</strain>
    </source>
</reference>
<evidence type="ECO:0000313" key="2">
    <source>
        <dbReference type="Proteomes" id="UP000239494"/>
    </source>
</evidence>
<dbReference type="AlphaFoldDB" id="A0A2T0STS9"/>
<evidence type="ECO:0000313" key="1">
    <source>
        <dbReference type="EMBL" id="PRY36819.1"/>
    </source>
</evidence>
<keyword evidence="2" id="KW-1185">Reference proteome</keyword>
<dbReference type="Pfam" id="PF19709">
    <property type="entry name" value="DUF6206"/>
    <property type="match status" value="1"/>
</dbReference>
<name>A0A2T0STS9_9PSEU</name>
<protein>
    <submittedName>
        <fullName evidence="1">Uncharacterized protein</fullName>
    </submittedName>
</protein>
<sequence>MAITVSRAELQGLEDRVAAAFRTGRDSSLDVIGYGESSMVLRLETPQGALACKRLPTFADRARFDRYQERFEQYLGRLRQAGVAVVDSELRALTAPSGEVAAYCVQEALPAGRLCSALLRTEDEAWVRGFFTRFLDTVDRVVAPTLGLDAQASNWVEVDGEPHYLDVTTPFLRDERGRELLDVRLFVTSLPWVLRTPVRVTMTGRILDKYFSVRGVVLDFLGNLHKESLGHLVPFLVELANARLERPLGVQEVARYYQGDATTWTVLQRLRRADRLWQLKVRRRPYCFLLPPEIDR</sequence>
<gene>
    <name evidence="1" type="ORF">CLV43_111191</name>
</gene>
<organism evidence="1 2">
    <name type="scientific">Umezawaea tangerina</name>
    <dbReference type="NCBI Taxonomy" id="84725"/>
    <lineage>
        <taxon>Bacteria</taxon>
        <taxon>Bacillati</taxon>
        <taxon>Actinomycetota</taxon>
        <taxon>Actinomycetes</taxon>
        <taxon>Pseudonocardiales</taxon>
        <taxon>Pseudonocardiaceae</taxon>
        <taxon>Umezawaea</taxon>
    </lineage>
</organism>